<gene>
    <name evidence="2" type="ORF">POCTA_138.1.T0950093</name>
</gene>
<name>A0A8S1WHI6_PAROT</name>
<proteinExistence type="predicted"/>
<feature type="chain" id="PRO_5035751365" evidence="1">
    <location>
        <begin position="25"/>
        <end position="50"/>
    </location>
</feature>
<accession>A0A8S1WHI6</accession>
<comment type="caution">
    <text evidence="2">The sequence shown here is derived from an EMBL/GenBank/DDBJ whole genome shotgun (WGS) entry which is preliminary data.</text>
</comment>
<dbReference type="AlphaFoldDB" id="A0A8S1WHI6"/>
<evidence type="ECO:0000256" key="1">
    <source>
        <dbReference type="SAM" id="SignalP"/>
    </source>
</evidence>
<sequence length="50" mass="6124">MFIAFSIILFQQLFICVFHRIGLCNINQRRQEGNKCVFLKYQKQQQFHFV</sequence>
<keyword evidence="1" id="KW-0732">Signal</keyword>
<keyword evidence="3" id="KW-1185">Reference proteome</keyword>
<organism evidence="2 3">
    <name type="scientific">Paramecium octaurelia</name>
    <dbReference type="NCBI Taxonomy" id="43137"/>
    <lineage>
        <taxon>Eukaryota</taxon>
        <taxon>Sar</taxon>
        <taxon>Alveolata</taxon>
        <taxon>Ciliophora</taxon>
        <taxon>Intramacronucleata</taxon>
        <taxon>Oligohymenophorea</taxon>
        <taxon>Peniculida</taxon>
        <taxon>Parameciidae</taxon>
        <taxon>Paramecium</taxon>
    </lineage>
</organism>
<evidence type="ECO:0000313" key="3">
    <source>
        <dbReference type="Proteomes" id="UP000683925"/>
    </source>
</evidence>
<evidence type="ECO:0000313" key="2">
    <source>
        <dbReference type="EMBL" id="CAD8189508.1"/>
    </source>
</evidence>
<dbReference type="OMA" id="RIGCTIL"/>
<dbReference type="EMBL" id="CAJJDP010000094">
    <property type="protein sequence ID" value="CAD8189508.1"/>
    <property type="molecule type" value="Genomic_DNA"/>
</dbReference>
<feature type="signal peptide" evidence="1">
    <location>
        <begin position="1"/>
        <end position="24"/>
    </location>
</feature>
<dbReference type="Proteomes" id="UP000683925">
    <property type="component" value="Unassembled WGS sequence"/>
</dbReference>
<protein>
    <submittedName>
        <fullName evidence="2">Uncharacterized protein</fullName>
    </submittedName>
</protein>
<reference evidence="2" key="1">
    <citation type="submission" date="2021-01" db="EMBL/GenBank/DDBJ databases">
        <authorList>
            <consortium name="Genoscope - CEA"/>
            <person name="William W."/>
        </authorList>
    </citation>
    <scope>NUCLEOTIDE SEQUENCE</scope>
</reference>